<feature type="transmembrane region" description="Helical" evidence="1">
    <location>
        <begin position="120"/>
        <end position="144"/>
    </location>
</feature>
<sequence length="201" mass="22199">MRISLSSPTRSKRVSKDEADLLAPFAFLDEDEEKAPKLAPDIKYNTLLNVSYMGLLSWSIVFVAASASGSDGRSTSYVGPAATLIAMPFTVTMFALCALHSKKHTQLPTTPAPSSSKVAVAVAALVAVLWIVSIILLAVFHTQIGQSGSYWWKHYQGKSKETMAWLYFELASAVLAFVFSIMVIVVQLLQRRHQYGTLRRW</sequence>
<feature type="transmembrane region" description="Helical" evidence="1">
    <location>
        <begin position="164"/>
        <end position="189"/>
    </location>
</feature>
<gene>
    <name evidence="2" type="ORF">D9611_007784</name>
</gene>
<reference evidence="2 3" key="1">
    <citation type="journal article" date="2020" name="ISME J.">
        <title>Uncovering the hidden diversity of litter-decomposition mechanisms in mushroom-forming fungi.</title>
        <authorList>
            <person name="Floudas D."/>
            <person name="Bentzer J."/>
            <person name="Ahren D."/>
            <person name="Johansson T."/>
            <person name="Persson P."/>
            <person name="Tunlid A."/>
        </authorList>
    </citation>
    <scope>NUCLEOTIDE SEQUENCE [LARGE SCALE GENOMIC DNA]</scope>
    <source>
        <strain evidence="2 3">CBS 175.51</strain>
    </source>
</reference>
<name>A0A8H5CFM0_9AGAR</name>
<organism evidence="2 3">
    <name type="scientific">Ephemerocybe angulata</name>
    <dbReference type="NCBI Taxonomy" id="980116"/>
    <lineage>
        <taxon>Eukaryota</taxon>
        <taxon>Fungi</taxon>
        <taxon>Dikarya</taxon>
        <taxon>Basidiomycota</taxon>
        <taxon>Agaricomycotina</taxon>
        <taxon>Agaricomycetes</taxon>
        <taxon>Agaricomycetidae</taxon>
        <taxon>Agaricales</taxon>
        <taxon>Agaricineae</taxon>
        <taxon>Psathyrellaceae</taxon>
        <taxon>Ephemerocybe</taxon>
    </lineage>
</organism>
<comment type="caution">
    <text evidence="2">The sequence shown here is derived from an EMBL/GenBank/DDBJ whole genome shotgun (WGS) entry which is preliminary data.</text>
</comment>
<evidence type="ECO:0000313" key="2">
    <source>
        <dbReference type="EMBL" id="KAF5340374.1"/>
    </source>
</evidence>
<protein>
    <submittedName>
        <fullName evidence="2">Uncharacterized protein</fullName>
    </submittedName>
</protein>
<dbReference type="Proteomes" id="UP000541558">
    <property type="component" value="Unassembled WGS sequence"/>
</dbReference>
<feature type="transmembrane region" description="Helical" evidence="1">
    <location>
        <begin position="47"/>
        <end position="65"/>
    </location>
</feature>
<feature type="transmembrane region" description="Helical" evidence="1">
    <location>
        <begin position="77"/>
        <end position="99"/>
    </location>
</feature>
<keyword evidence="3" id="KW-1185">Reference proteome</keyword>
<keyword evidence="1" id="KW-1133">Transmembrane helix</keyword>
<keyword evidence="1" id="KW-0812">Transmembrane</keyword>
<dbReference type="AlphaFoldDB" id="A0A8H5CFM0"/>
<dbReference type="OrthoDB" id="10300107at2759"/>
<evidence type="ECO:0000256" key="1">
    <source>
        <dbReference type="SAM" id="Phobius"/>
    </source>
</evidence>
<dbReference type="EMBL" id="JAACJK010000004">
    <property type="protein sequence ID" value="KAF5340374.1"/>
    <property type="molecule type" value="Genomic_DNA"/>
</dbReference>
<proteinExistence type="predicted"/>
<evidence type="ECO:0000313" key="3">
    <source>
        <dbReference type="Proteomes" id="UP000541558"/>
    </source>
</evidence>
<accession>A0A8H5CFM0</accession>
<keyword evidence="1" id="KW-0472">Membrane</keyword>